<reference evidence="2 3" key="1">
    <citation type="journal article" date="2012" name="Genome Res.">
        <title>Genomic basis of endosymbiont-conferred protection against an insect parasitoid.</title>
        <authorList>
            <person name="Hansen A.K."/>
            <person name="Vorburger C."/>
            <person name="Moran N.A."/>
        </authorList>
    </citation>
    <scope>NUCLEOTIDE SEQUENCE [LARGE SCALE GENOMIC DNA]</scope>
    <source>
        <strain evidence="3">R5.15</strain>
    </source>
</reference>
<dbReference type="EMBL" id="AGCA01000473">
    <property type="protein sequence ID" value="EGY28036.1"/>
    <property type="molecule type" value="Genomic_DNA"/>
</dbReference>
<evidence type="ECO:0000313" key="2">
    <source>
        <dbReference type="EMBL" id="EGY28036.1"/>
    </source>
</evidence>
<evidence type="ECO:0000313" key="3">
    <source>
        <dbReference type="Proteomes" id="UP000004116"/>
    </source>
</evidence>
<dbReference type="InterPro" id="IPR012337">
    <property type="entry name" value="RNaseH-like_sf"/>
</dbReference>
<dbReference type="GO" id="GO:0003676">
    <property type="term" value="F:nucleic acid binding"/>
    <property type="evidence" value="ECO:0007669"/>
    <property type="project" value="InterPro"/>
</dbReference>
<dbReference type="PROSITE" id="PS50994">
    <property type="entry name" value="INTEGRASE"/>
    <property type="match status" value="1"/>
</dbReference>
<dbReference type="AlphaFoldDB" id="G2H1U4"/>
<dbReference type="GO" id="GO:0015074">
    <property type="term" value="P:DNA integration"/>
    <property type="evidence" value="ECO:0007669"/>
    <property type="project" value="InterPro"/>
</dbReference>
<organism evidence="2 3">
    <name type="scientific">Candidatus Regiella insecticola 5.15</name>
    <dbReference type="NCBI Taxonomy" id="1005043"/>
    <lineage>
        <taxon>Bacteria</taxon>
        <taxon>Pseudomonadati</taxon>
        <taxon>Pseudomonadota</taxon>
        <taxon>Gammaproteobacteria</taxon>
        <taxon>Enterobacterales</taxon>
        <taxon>Enterobacteriaceae</taxon>
        <taxon>aphid secondary symbionts</taxon>
        <taxon>Candidatus Regiella</taxon>
    </lineage>
</organism>
<name>G2H1U4_9ENTR</name>
<keyword evidence="3" id="KW-1185">Reference proteome</keyword>
<dbReference type="Gene3D" id="3.30.420.10">
    <property type="entry name" value="Ribonuclease H-like superfamily/Ribonuclease H"/>
    <property type="match status" value="1"/>
</dbReference>
<dbReference type="InterPro" id="IPR001584">
    <property type="entry name" value="Integrase_cat-core"/>
</dbReference>
<accession>G2H1U4</accession>
<dbReference type="Proteomes" id="UP000004116">
    <property type="component" value="Unassembled WGS sequence"/>
</dbReference>
<dbReference type="PATRIC" id="fig|1005043.3.peg.1887"/>
<evidence type="ECO:0000259" key="1">
    <source>
        <dbReference type="PROSITE" id="PS50994"/>
    </source>
</evidence>
<dbReference type="SUPFAM" id="SSF53098">
    <property type="entry name" value="Ribonuclease H-like"/>
    <property type="match status" value="1"/>
</dbReference>
<dbReference type="PANTHER" id="PTHR35004:SF6">
    <property type="entry name" value="TRANSPOSASE"/>
    <property type="match status" value="1"/>
</dbReference>
<protein>
    <submittedName>
        <fullName evidence="2">Transposase</fullName>
    </submittedName>
</protein>
<proteinExistence type="predicted"/>
<gene>
    <name evidence="2" type="ORF">Rin_00020410</name>
</gene>
<feature type="domain" description="Integrase catalytic" evidence="1">
    <location>
        <begin position="1"/>
        <end position="106"/>
    </location>
</feature>
<dbReference type="InterPro" id="IPR036397">
    <property type="entry name" value="RNaseH_sf"/>
</dbReference>
<sequence length="151" mass="17107">MIERDAFGEGQHRWNAHLLILARDYGFSLRACRPYRPKTKGKVERFNGYLKHSFITPLAASLKQLGLELDVDTANGQIGQWLNDIAHQRIHGTTDEKPQVLLEQERQRLQPLPVKSPTDSPLPALTRHQVIPTESLQHPLSVYDQLLGVAS</sequence>
<comment type="caution">
    <text evidence="2">The sequence shown here is derived from an EMBL/GenBank/DDBJ whole genome shotgun (WGS) entry which is preliminary data.</text>
</comment>
<dbReference type="PANTHER" id="PTHR35004">
    <property type="entry name" value="TRANSPOSASE RV3428C-RELATED"/>
    <property type="match status" value="1"/>
</dbReference>